<comment type="caution">
    <text evidence="1">The sequence shown here is derived from an EMBL/GenBank/DDBJ whole genome shotgun (WGS) entry which is preliminary data.</text>
</comment>
<protein>
    <submittedName>
        <fullName evidence="1">Uncharacterized protein</fullName>
    </submittedName>
</protein>
<gene>
    <name evidence="1" type="ORF">SPARVUS_LOCUS1632184</name>
</gene>
<dbReference type="Proteomes" id="UP001162483">
    <property type="component" value="Unassembled WGS sequence"/>
</dbReference>
<reference evidence="1" key="1">
    <citation type="submission" date="2023-05" db="EMBL/GenBank/DDBJ databases">
        <authorList>
            <person name="Stuckert A."/>
        </authorList>
    </citation>
    <scope>NUCLEOTIDE SEQUENCE</scope>
</reference>
<accession>A0ABN9AUI9</accession>
<evidence type="ECO:0000313" key="1">
    <source>
        <dbReference type="EMBL" id="CAI9539717.1"/>
    </source>
</evidence>
<organism evidence="1 2">
    <name type="scientific">Staurois parvus</name>
    <dbReference type="NCBI Taxonomy" id="386267"/>
    <lineage>
        <taxon>Eukaryota</taxon>
        <taxon>Metazoa</taxon>
        <taxon>Chordata</taxon>
        <taxon>Craniata</taxon>
        <taxon>Vertebrata</taxon>
        <taxon>Euteleostomi</taxon>
        <taxon>Amphibia</taxon>
        <taxon>Batrachia</taxon>
        <taxon>Anura</taxon>
        <taxon>Neobatrachia</taxon>
        <taxon>Ranoidea</taxon>
        <taxon>Ranidae</taxon>
        <taxon>Staurois</taxon>
    </lineage>
</organism>
<dbReference type="EMBL" id="CATNWA010001284">
    <property type="protein sequence ID" value="CAI9539717.1"/>
    <property type="molecule type" value="Genomic_DNA"/>
</dbReference>
<name>A0ABN9AUI9_9NEOB</name>
<sequence>PGPCIHYTWSPTVHRIWKCNYCSKHKLLIICFHQQLEQSCDFYQCPAEHWLKLGGVFFLL</sequence>
<evidence type="ECO:0000313" key="2">
    <source>
        <dbReference type="Proteomes" id="UP001162483"/>
    </source>
</evidence>
<keyword evidence="2" id="KW-1185">Reference proteome</keyword>
<proteinExistence type="predicted"/>
<feature type="non-terminal residue" evidence="1">
    <location>
        <position position="1"/>
    </location>
</feature>